<gene>
    <name evidence="1" type="ORF">PoB_005797900</name>
</gene>
<evidence type="ECO:0000313" key="2">
    <source>
        <dbReference type="Proteomes" id="UP000735302"/>
    </source>
</evidence>
<dbReference type="SUPFAM" id="SSF50494">
    <property type="entry name" value="Trypsin-like serine proteases"/>
    <property type="match status" value="1"/>
</dbReference>
<comment type="caution">
    <text evidence="1">The sequence shown here is derived from an EMBL/GenBank/DDBJ whole genome shotgun (WGS) entry which is preliminary data.</text>
</comment>
<keyword evidence="2" id="KW-1185">Reference proteome</keyword>
<proteinExistence type="predicted"/>
<reference evidence="1 2" key="1">
    <citation type="journal article" date="2021" name="Elife">
        <title>Chloroplast acquisition without the gene transfer in kleptoplastic sea slugs, Plakobranchus ocellatus.</title>
        <authorList>
            <person name="Maeda T."/>
            <person name="Takahashi S."/>
            <person name="Yoshida T."/>
            <person name="Shimamura S."/>
            <person name="Takaki Y."/>
            <person name="Nagai Y."/>
            <person name="Toyoda A."/>
            <person name="Suzuki Y."/>
            <person name="Arimoto A."/>
            <person name="Ishii H."/>
            <person name="Satoh N."/>
            <person name="Nishiyama T."/>
            <person name="Hasebe M."/>
            <person name="Maruyama T."/>
            <person name="Minagawa J."/>
            <person name="Obokata J."/>
            <person name="Shigenobu S."/>
        </authorList>
    </citation>
    <scope>NUCLEOTIDE SEQUENCE [LARGE SCALE GENOMIC DNA]</scope>
</reference>
<protein>
    <submittedName>
        <fullName evidence="1">Uncharacterized protein</fullName>
    </submittedName>
</protein>
<sequence>MNGGAAGDYLASLTPSHVSLASTQICPRCQKLLVVCTCGLSLTPNSGSLWGLDTVFITGWDSDDDALLPGDILDIENCESQPGSDLDVASPLCEKNHQHDDFIPVDDFVTNKLPEEIRHPTVSVWLRNCCPLVVRLLRNNTATGRALIISSELGSTIPCDQVHCQYRNTHGRNHVLYGGIGIITNRHVVTNTNEASMTKVEFFYNDDDRRDSVVRELGYHLHLTNRKMDYSMFSCYVHCEDLIKLVENMDMRRQFAWQHIPHHIRQASTAWAIVISHPHGVAKKISFGKVMDREMRCRSVQEKTNFNLVRSLYEICAKTNALERFAAYFAIFPDLPLPYTITWYTTATCRGSSGAPVYMGNTVKENGIEINQAHTHRGLDRVKGYNNCFT</sequence>
<dbReference type="Proteomes" id="UP000735302">
    <property type="component" value="Unassembled WGS sequence"/>
</dbReference>
<evidence type="ECO:0000313" key="1">
    <source>
        <dbReference type="EMBL" id="GFO31474.1"/>
    </source>
</evidence>
<name>A0AAV4CFM0_9GAST</name>
<accession>A0AAV4CFM0</accession>
<dbReference type="EMBL" id="BLXT01006392">
    <property type="protein sequence ID" value="GFO31474.1"/>
    <property type="molecule type" value="Genomic_DNA"/>
</dbReference>
<organism evidence="1 2">
    <name type="scientific">Plakobranchus ocellatus</name>
    <dbReference type="NCBI Taxonomy" id="259542"/>
    <lineage>
        <taxon>Eukaryota</taxon>
        <taxon>Metazoa</taxon>
        <taxon>Spiralia</taxon>
        <taxon>Lophotrochozoa</taxon>
        <taxon>Mollusca</taxon>
        <taxon>Gastropoda</taxon>
        <taxon>Heterobranchia</taxon>
        <taxon>Euthyneura</taxon>
        <taxon>Panpulmonata</taxon>
        <taxon>Sacoglossa</taxon>
        <taxon>Placobranchoidea</taxon>
        <taxon>Plakobranchidae</taxon>
        <taxon>Plakobranchus</taxon>
    </lineage>
</organism>
<dbReference type="InterPro" id="IPR009003">
    <property type="entry name" value="Peptidase_S1_PA"/>
</dbReference>
<dbReference type="AlphaFoldDB" id="A0AAV4CFM0"/>